<evidence type="ECO:0000256" key="9">
    <source>
        <dbReference type="SAM" id="MobiDB-lite"/>
    </source>
</evidence>
<feature type="region of interest" description="Disordered" evidence="9">
    <location>
        <begin position="831"/>
        <end position="925"/>
    </location>
</feature>
<dbReference type="SUPFAM" id="SSF90229">
    <property type="entry name" value="CCCH zinc finger"/>
    <property type="match status" value="1"/>
</dbReference>
<feature type="compositionally biased region" description="Low complexity" evidence="9">
    <location>
        <begin position="759"/>
        <end position="771"/>
    </location>
</feature>
<comment type="caution">
    <text evidence="12">The sequence shown here is derived from an EMBL/GenBank/DDBJ whole genome shotgun (WGS) entry which is preliminary data.</text>
</comment>
<feature type="compositionally biased region" description="Polar residues" evidence="9">
    <location>
        <begin position="461"/>
        <end position="472"/>
    </location>
</feature>
<organism evidence="12 13">
    <name type="scientific">Geodia barretti</name>
    <name type="common">Barrett's horny sponge</name>
    <dbReference type="NCBI Taxonomy" id="519541"/>
    <lineage>
        <taxon>Eukaryota</taxon>
        <taxon>Metazoa</taxon>
        <taxon>Porifera</taxon>
        <taxon>Demospongiae</taxon>
        <taxon>Heteroscleromorpha</taxon>
        <taxon>Tetractinellida</taxon>
        <taxon>Astrophorina</taxon>
        <taxon>Geodiidae</taxon>
        <taxon>Geodia</taxon>
    </lineage>
</organism>
<sequence>MQAPSWTDFLQCSVCTNRYNTTSLLPISLSCGHIICKKCLTEFMSRVCPYDKTAISPNAERLPHNSALLWLLGDGGGGEEGESCESGDFSLLGLTPEDLELFKSSRNSIRKAAVYLQPLAEPGSSQIIHYLTRPMLKKLVTVVSCQFLEADGRARVLRATRSITDRTVTELLVMHQNQQQISTLLWSAIRSRGCQFLGPVMQEEALKLILKVLEGGAFLSRKNIVLYVVQQLQQQEFHQASKTSVGHVVQLLYRASCFNVEKRDEDSSRMQLKEEFRTYEALRREHDAQIIRVAMESGLRISPEQWSALLYGDQKHKSDMQSIIDKLLSQGIATSGLSELIVAIRRSQDQHSLLEKIVPHLERLLRVDINIDKSSSEVEQWAFFSETMAALVAMLHEYSSFMRIQSGRYKTGLCPNITKPGGCPKGEKCTYAHTEEERDRYRHLARGAKNKSRELGRPVSGPQSIPSRTGTGCWSGDVGNRLDSSPFSSLGPSYEGMGSGFPGAGGASHGYPTGGEAVGVPQGYSEYSTMPTAAVGGTASIVLQQVVRQPTNLTSDPTTIISAQPQLVAYRSPHHSGPLTLSGEQIAAVYDSAIDPNYFRRSDSIPDDYSVVGVASDGRRYSRSLHPSYLTTGVSEDTACRLEMTFVPPLPCKHVFSLSQPPAALESIKQAHSDIKRNIQQPCYTSDDGTQQHYSSAGYLQTQAPVQYETYSSTGRRQVATATATYVQEPHPAAEQRMHHHDNHTDHAPPDQQHVVVSSVSGSSGVYVGESLPGEVVKGGEGGGAEAEGSGLAGQMSHLQLKDPTYYETTPYSAVGGASSAGGYISSESYPQYSTSQSSLLPHSSSSSQSRTLDPASLQTSTQYTPGGGSEGVRASGVGGGGEVRVTGEESEIEAMKEKIRQLESQLAKEKAKGSSQVTGAPPPLVPHSPAHSGLLYSTSTDTYPATQQLQHYATQVQQVQMFPAGSAQQPAYYTPSPATPTYQYTNWSGPQYSGDLASSLQSGPMSGSYVIHQPAQAPPPQQTVRRHGVYLQQQQPLAQDLLNKDHMLAMYLQIQEQSKPYHHQPHPVSALSSYTPSPAAQQASTQMGYGGGASLGYAPTNHFLHSSGTQYVMKPF</sequence>
<feature type="region of interest" description="Disordered" evidence="9">
    <location>
        <begin position="448"/>
        <end position="478"/>
    </location>
</feature>
<dbReference type="GO" id="GO:0003729">
    <property type="term" value="F:mRNA binding"/>
    <property type="evidence" value="ECO:0007669"/>
    <property type="project" value="TreeGrafter"/>
</dbReference>
<keyword evidence="7 8" id="KW-0862">Zinc</keyword>
<feature type="compositionally biased region" description="Polar residues" evidence="9">
    <location>
        <begin position="1071"/>
        <end position="1087"/>
    </location>
</feature>
<evidence type="ECO:0000256" key="6">
    <source>
        <dbReference type="ARBA" id="ARBA00022771"/>
    </source>
</evidence>
<name>A0AA35U277_GEOBA</name>
<dbReference type="Pfam" id="PF21206">
    <property type="entry name" value="Roquin_1_2-like_ROQ"/>
    <property type="match status" value="1"/>
</dbReference>
<evidence type="ECO:0000313" key="12">
    <source>
        <dbReference type="EMBL" id="CAI8058024.1"/>
    </source>
</evidence>
<evidence type="ECO:0000256" key="4">
    <source>
        <dbReference type="ARBA" id="ARBA00022679"/>
    </source>
</evidence>
<evidence type="ECO:0000256" key="3">
    <source>
        <dbReference type="ARBA" id="ARBA00012483"/>
    </source>
</evidence>
<dbReference type="GO" id="GO:0000932">
    <property type="term" value="C:P-body"/>
    <property type="evidence" value="ECO:0007669"/>
    <property type="project" value="UniProtKB-SubCell"/>
</dbReference>
<keyword evidence="6 8" id="KW-0863">Zinc-finger</keyword>
<evidence type="ECO:0000256" key="8">
    <source>
        <dbReference type="PROSITE-ProRule" id="PRU00723"/>
    </source>
</evidence>
<dbReference type="Pfam" id="PF18386">
    <property type="entry name" value="ROQ_II"/>
    <property type="match status" value="1"/>
</dbReference>
<feature type="region of interest" description="Disordered" evidence="9">
    <location>
        <begin position="759"/>
        <end position="790"/>
    </location>
</feature>
<feature type="zinc finger region" description="C3H1-type" evidence="8">
    <location>
        <begin position="408"/>
        <end position="436"/>
    </location>
</feature>
<keyword evidence="5 8" id="KW-0479">Metal-binding</keyword>
<dbReference type="Gene3D" id="3.30.40.10">
    <property type="entry name" value="Zinc/RING finger domain, C3HC4 (zinc finger)"/>
    <property type="match status" value="1"/>
</dbReference>
<dbReference type="GO" id="GO:0003725">
    <property type="term" value="F:double-stranded RNA binding"/>
    <property type="evidence" value="ECO:0007669"/>
    <property type="project" value="TreeGrafter"/>
</dbReference>
<dbReference type="InterPro" id="IPR041523">
    <property type="entry name" value="ROQ_II"/>
</dbReference>
<evidence type="ECO:0000256" key="7">
    <source>
        <dbReference type="ARBA" id="ARBA00022833"/>
    </source>
</evidence>
<dbReference type="InterPro" id="IPR001841">
    <property type="entry name" value="Znf_RING"/>
</dbReference>
<dbReference type="GO" id="GO:0000209">
    <property type="term" value="P:protein polyubiquitination"/>
    <property type="evidence" value="ECO:0007669"/>
    <property type="project" value="TreeGrafter"/>
</dbReference>
<protein>
    <recommendedName>
        <fullName evidence="3">RING-type E3 ubiquitin transferase</fullName>
        <ecNumber evidence="3">2.3.2.27</ecNumber>
    </recommendedName>
</protein>
<dbReference type="AlphaFoldDB" id="A0AA35U277"/>
<dbReference type="Gene3D" id="4.10.1000.10">
    <property type="entry name" value="Zinc finger, CCCH-type"/>
    <property type="match status" value="1"/>
</dbReference>
<dbReference type="GO" id="GO:0035613">
    <property type="term" value="F:RNA stem-loop binding"/>
    <property type="evidence" value="ECO:0007669"/>
    <property type="project" value="TreeGrafter"/>
</dbReference>
<feature type="domain" description="C3H1-type" evidence="11">
    <location>
        <begin position="408"/>
        <end position="436"/>
    </location>
</feature>
<feature type="compositionally biased region" description="Basic and acidic residues" evidence="9">
    <location>
        <begin position="894"/>
        <end position="913"/>
    </location>
</feature>
<comment type="subcellular location">
    <subcellularLocation>
        <location evidence="2">Cytoplasm</location>
        <location evidence="2">P-body</location>
    </subcellularLocation>
</comment>
<keyword evidence="13" id="KW-1185">Reference proteome</keyword>
<dbReference type="InterPro" id="IPR048575">
    <property type="entry name" value="Roquin_1_2-like_ROQ"/>
</dbReference>
<evidence type="ECO:0000313" key="13">
    <source>
        <dbReference type="Proteomes" id="UP001174909"/>
    </source>
</evidence>
<keyword evidence="4" id="KW-0808">Transferase</keyword>
<dbReference type="InterPro" id="IPR052249">
    <property type="entry name" value="Roquin_domain"/>
</dbReference>
<dbReference type="GO" id="GO:0000288">
    <property type="term" value="P:nuclear-transcribed mRNA catabolic process, deadenylation-dependent decay"/>
    <property type="evidence" value="ECO:0007669"/>
    <property type="project" value="TreeGrafter"/>
</dbReference>
<comment type="catalytic activity">
    <reaction evidence="1">
        <text>S-ubiquitinyl-[E2 ubiquitin-conjugating enzyme]-L-cysteine + [acceptor protein]-L-lysine = [E2 ubiquitin-conjugating enzyme]-L-cysteine + N(6)-ubiquitinyl-[acceptor protein]-L-lysine.</text>
        <dbReference type="EC" id="2.3.2.27"/>
    </reaction>
</comment>
<dbReference type="PROSITE" id="PS50089">
    <property type="entry name" value="ZF_RING_2"/>
    <property type="match status" value="1"/>
</dbReference>
<dbReference type="SUPFAM" id="SSF57850">
    <property type="entry name" value="RING/U-box"/>
    <property type="match status" value="1"/>
</dbReference>
<dbReference type="InterPro" id="IPR036855">
    <property type="entry name" value="Znf_CCCH_sf"/>
</dbReference>
<dbReference type="EMBL" id="CASHTH010004488">
    <property type="protein sequence ID" value="CAI8058024.1"/>
    <property type="molecule type" value="Genomic_DNA"/>
</dbReference>
<dbReference type="Proteomes" id="UP001174909">
    <property type="component" value="Unassembled WGS sequence"/>
</dbReference>
<dbReference type="Pfam" id="PF14634">
    <property type="entry name" value="zf-RING_5"/>
    <property type="match status" value="1"/>
</dbReference>
<dbReference type="GO" id="GO:0010494">
    <property type="term" value="C:cytoplasmic stress granule"/>
    <property type="evidence" value="ECO:0007669"/>
    <property type="project" value="TreeGrafter"/>
</dbReference>
<feature type="compositionally biased region" description="Gly residues" evidence="9">
    <location>
        <begin position="777"/>
        <end position="786"/>
    </location>
</feature>
<reference evidence="12" key="1">
    <citation type="submission" date="2023-03" db="EMBL/GenBank/DDBJ databases">
        <authorList>
            <person name="Steffen K."/>
            <person name="Cardenas P."/>
        </authorList>
    </citation>
    <scope>NUCLEOTIDE SEQUENCE</scope>
</reference>
<dbReference type="InterPro" id="IPR000571">
    <property type="entry name" value="Znf_CCCH"/>
</dbReference>
<evidence type="ECO:0000256" key="5">
    <source>
        <dbReference type="ARBA" id="ARBA00022723"/>
    </source>
</evidence>
<dbReference type="EC" id="2.3.2.27" evidence="3"/>
<feature type="compositionally biased region" description="Gly residues" evidence="9">
    <location>
        <begin position="866"/>
        <end position="883"/>
    </location>
</feature>
<dbReference type="PROSITE" id="PS50103">
    <property type="entry name" value="ZF_C3H1"/>
    <property type="match status" value="1"/>
</dbReference>
<dbReference type="GO" id="GO:0006511">
    <property type="term" value="P:ubiquitin-dependent protein catabolic process"/>
    <property type="evidence" value="ECO:0007669"/>
    <property type="project" value="TreeGrafter"/>
</dbReference>
<dbReference type="SMART" id="SM00184">
    <property type="entry name" value="RING"/>
    <property type="match status" value="1"/>
</dbReference>
<dbReference type="PROSITE" id="PS00518">
    <property type="entry name" value="ZF_RING_1"/>
    <property type="match status" value="1"/>
</dbReference>
<feature type="domain" description="RING-type" evidence="10">
    <location>
        <begin position="12"/>
        <end position="52"/>
    </location>
</feature>
<dbReference type="PANTHER" id="PTHR13139:SF54">
    <property type="entry name" value="RING-TYPE E3 UBIQUITIN TRANSFERASE"/>
    <property type="match status" value="1"/>
</dbReference>
<proteinExistence type="predicted"/>
<dbReference type="GO" id="GO:0008270">
    <property type="term" value="F:zinc ion binding"/>
    <property type="evidence" value="ECO:0007669"/>
    <property type="project" value="UniProtKB-KW"/>
</dbReference>
<dbReference type="InterPro" id="IPR017907">
    <property type="entry name" value="Znf_RING_CS"/>
</dbReference>
<feature type="compositionally biased region" description="Low complexity" evidence="9">
    <location>
        <begin position="831"/>
        <end position="850"/>
    </location>
</feature>
<evidence type="ECO:0000259" key="10">
    <source>
        <dbReference type="PROSITE" id="PS50089"/>
    </source>
</evidence>
<evidence type="ECO:0000256" key="1">
    <source>
        <dbReference type="ARBA" id="ARBA00000900"/>
    </source>
</evidence>
<evidence type="ECO:0000259" key="11">
    <source>
        <dbReference type="PROSITE" id="PS50103"/>
    </source>
</evidence>
<dbReference type="PANTHER" id="PTHR13139">
    <property type="entry name" value="RING FINGER AND CCCH-TYPE ZINC FINGER DOMAIN-CONTAINING PROTEIN"/>
    <property type="match status" value="1"/>
</dbReference>
<evidence type="ECO:0000256" key="2">
    <source>
        <dbReference type="ARBA" id="ARBA00004201"/>
    </source>
</evidence>
<feature type="region of interest" description="Disordered" evidence="9">
    <location>
        <begin position="1062"/>
        <end position="1087"/>
    </location>
</feature>
<gene>
    <name evidence="12" type="ORF">GBAR_LOCUS31566</name>
</gene>
<dbReference type="GO" id="GO:0061630">
    <property type="term" value="F:ubiquitin protein ligase activity"/>
    <property type="evidence" value="ECO:0007669"/>
    <property type="project" value="UniProtKB-EC"/>
</dbReference>
<dbReference type="SMART" id="SM00356">
    <property type="entry name" value="ZnF_C3H1"/>
    <property type="match status" value="1"/>
</dbReference>
<dbReference type="Gene3D" id="1.20.120.1790">
    <property type="match status" value="1"/>
</dbReference>
<dbReference type="InterPro" id="IPR013083">
    <property type="entry name" value="Znf_RING/FYVE/PHD"/>
</dbReference>
<accession>A0AA35U277</accession>